<dbReference type="PROSITE" id="PS00716">
    <property type="entry name" value="SIGMA70_2"/>
    <property type="match status" value="1"/>
</dbReference>
<sequence length="197" mass="23203">AVEKYDWRRGFKFSTYATWWIRQAITRAIADQSRTIRIPVHMVESINKLYKAQRKLTQSFNRTPTVDELSKELIIPKDDVKNLFKISQRTTSLSTAINDEEDATLEDFIKDPNQSSIYENVSNKFIKEYLFEVLDTLTPRERKVLVLRYGLEDGKPRTLEEVGRQFSVTRERIRQIEAKAVRKLKHPSRAKKLKDLL</sequence>
<dbReference type="SUPFAM" id="SSF88946">
    <property type="entry name" value="Sigma2 domain of RNA polymerase sigma factors"/>
    <property type="match status" value="1"/>
</dbReference>
<dbReference type="InterPro" id="IPR000943">
    <property type="entry name" value="RNA_pol_sigma70"/>
</dbReference>
<dbReference type="InterPro" id="IPR036388">
    <property type="entry name" value="WH-like_DNA-bd_sf"/>
</dbReference>
<gene>
    <name evidence="6" type="ORF">COU89_03145</name>
</gene>
<dbReference type="GO" id="GO:0006352">
    <property type="term" value="P:DNA-templated transcription initiation"/>
    <property type="evidence" value="ECO:0007669"/>
    <property type="project" value="InterPro"/>
</dbReference>
<evidence type="ECO:0000256" key="1">
    <source>
        <dbReference type="ARBA" id="ARBA00023015"/>
    </source>
</evidence>
<feature type="domain" description="RNA polymerase sigma-70" evidence="5">
    <location>
        <begin position="158"/>
        <end position="184"/>
    </location>
</feature>
<accession>A0A2M8KU99</accession>
<keyword evidence="3" id="KW-0238">DNA-binding</keyword>
<dbReference type="Pfam" id="PF04539">
    <property type="entry name" value="Sigma70_r3"/>
    <property type="match status" value="1"/>
</dbReference>
<name>A0A2M8KU99_9BACT</name>
<dbReference type="InterPro" id="IPR013325">
    <property type="entry name" value="RNA_pol_sigma_r2"/>
</dbReference>
<dbReference type="InterPro" id="IPR014284">
    <property type="entry name" value="RNA_pol_sigma-70_dom"/>
</dbReference>
<dbReference type="Gene3D" id="1.10.10.10">
    <property type="entry name" value="Winged helix-like DNA-binding domain superfamily/Winged helix DNA-binding domain"/>
    <property type="match status" value="2"/>
</dbReference>
<dbReference type="SUPFAM" id="SSF88659">
    <property type="entry name" value="Sigma3 and sigma4 domains of RNA polymerase sigma factors"/>
    <property type="match status" value="2"/>
</dbReference>
<dbReference type="Gene3D" id="1.10.601.10">
    <property type="entry name" value="RNA Polymerase Primary Sigma Factor"/>
    <property type="match status" value="1"/>
</dbReference>
<organism evidence="6 7">
    <name type="scientific">Candidatus Roizmanbacteria bacterium CG10_big_fil_rev_8_21_14_0_10_45_7</name>
    <dbReference type="NCBI Taxonomy" id="1974854"/>
    <lineage>
        <taxon>Bacteria</taxon>
        <taxon>Candidatus Roizmaniibacteriota</taxon>
    </lineage>
</organism>
<dbReference type="GO" id="GO:0003677">
    <property type="term" value="F:DNA binding"/>
    <property type="evidence" value="ECO:0007669"/>
    <property type="project" value="UniProtKB-KW"/>
</dbReference>
<dbReference type="PANTHER" id="PTHR30603">
    <property type="entry name" value="RNA POLYMERASE SIGMA FACTOR RPO"/>
    <property type="match status" value="1"/>
</dbReference>
<protein>
    <submittedName>
        <fullName evidence="6">RNA polymerase sigma factor RpoD</fullName>
    </submittedName>
</protein>
<evidence type="ECO:0000256" key="4">
    <source>
        <dbReference type="ARBA" id="ARBA00023163"/>
    </source>
</evidence>
<dbReference type="PANTHER" id="PTHR30603:SF47">
    <property type="entry name" value="RNA POLYMERASE SIGMA FACTOR SIGD, CHLOROPLASTIC"/>
    <property type="match status" value="1"/>
</dbReference>
<comment type="caution">
    <text evidence="6">The sequence shown here is derived from an EMBL/GenBank/DDBJ whole genome shotgun (WGS) entry which is preliminary data.</text>
</comment>
<feature type="non-terminal residue" evidence="6">
    <location>
        <position position="1"/>
    </location>
</feature>
<dbReference type="PRINTS" id="PR00046">
    <property type="entry name" value="SIGMA70FCT"/>
</dbReference>
<evidence type="ECO:0000256" key="3">
    <source>
        <dbReference type="ARBA" id="ARBA00023125"/>
    </source>
</evidence>
<keyword evidence="2" id="KW-0731">Sigma factor</keyword>
<dbReference type="InterPro" id="IPR013324">
    <property type="entry name" value="RNA_pol_sigma_r3/r4-like"/>
</dbReference>
<dbReference type="AlphaFoldDB" id="A0A2M8KU99"/>
<reference evidence="7" key="1">
    <citation type="submission" date="2017-09" db="EMBL/GenBank/DDBJ databases">
        <title>Depth-based differentiation of microbial function through sediment-hosted aquifers and enrichment of novel symbionts in the deep terrestrial subsurface.</title>
        <authorList>
            <person name="Probst A.J."/>
            <person name="Ladd B."/>
            <person name="Jarett J.K."/>
            <person name="Geller-Mcgrath D.E."/>
            <person name="Sieber C.M.K."/>
            <person name="Emerson J.B."/>
            <person name="Anantharaman K."/>
            <person name="Thomas B.C."/>
            <person name="Malmstrom R."/>
            <person name="Stieglmeier M."/>
            <person name="Klingl A."/>
            <person name="Woyke T."/>
            <person name="Ryan C.M."/>
            <person name="Banfield J.F."/>
        </authorList>
    </citation>
    <scope>NUCLEOTIDE SEQUENCE [LARGE SCALE GENOMIC DNA]</scope>
</reference>
<proteinExistence type="predicted"/>
<evidence type="ECO:0000256" key="2">
    <source>
        <dbReference type="ARBA" id="ARBA00023082"/>
    </source>
</evidence>
<dbReference type="Proteomes" id="UP000231569">
    <property type="component" value="Unassembled WGS sequence"/>
</dbReference>
<dbReference type="InterPro" id="IPR050239">
    <property type="entry name" value="Sigma-70_RNA_pol_init_factors"/>
</dbReference>
<dbReference type="InterPro" id="IPR007630">
    <property type="entry name" value="RNA_pol_sigma70_r4"/>
</dbReference>
<evidence type="ECO:0000313" key="6">
    <source>
        <dbReference type="EMBL" id="PJE63481.1"/>
    </source>
</evidence>
<keyword evidence="1" id="KW-0805">Transcription regulation</keyword>
<dbReference type="EMBL" id="PFEE01000064">
    <property type="protein sequence ID" value="PJE63481.1"/>
    <property type="molecule type" value="Genomic_DNA"/>
</dbReference>
<dbReference type="InterPro" id="IPR007624">
    <property type="entry name" value="RNA_pol_sigma70_r3"/>
</dbReference>
<evidence type="ECO:0000313" key="7">
    <source>
        <dbReference type="Proteomes" id="UP000231569"/>
    </source>
</evidence>
<evidence type="ECO:0000259" key="5">
    <source>
        <dbReference type="PROSITE" id="PS00716"/>
    </source>
</evidence>
<dbReference type="Pfam" id="PF04545">
    <property type="entry name" value="Sigma70_r4"/>
    <property type="match status" value="1"/>
</dbReference>
<dbReference type="InterPro" id="IPR007627">
    <property type="entry name" value="RNA_pol_sigma70_r2"/>
</dbReference>
<dbReference type="GO" id="GO:0016987">
    <property type="term" value="F:sigma factor activity"/>
    <property type="evidence" value="ECO:0007669"/>
    <property type="project" value="UniProtKB-KW"/>
</dbReference>
<keyword evidence="4" id="KW-0804">Transcription</keyword>
<dbReference type="Pfam" id="PF04542">
    <property type="entry name" value="Sigma70_r2"/>
    <property type="match status" value="1"/>
</dbReference>
<dbReference type="CDD" id="cd06171">
    <property type="entry name" value="Sigma70_r4"/>
    <property type="match status" value="1"/>
</dbReference>
<dbReference type="NCBIfam" id="TIGR02937">
    <property type="entry name" value="sigma70-ECF"/>
    <property type="match status" value="1"/>
</dbReference>